<reference evidence="2" key="1">
    <citation type="submission" date="2018-02" db="EMBL/GenBank/DDBJ databases">
        <title>Rhizophora mucronata_Transcriptome.</title>
        <authorList>
            <person name="Meera S.P."/>
            <person name="Sreeshan A."/>
            <person name="Augustine A."/>
        </authorList>
    </citation>
    <scope>NUCLEOTIDE SEQUENCE</scope>
    <source>
        <tissue evidence="2">Leaf</tissue>
    </source>
</reference>
<feature type="transmembrane region" description="Helical" evidence="1">
    <location>
        <begin position="33"/>
        <end position="54"/>
    </location>
</feature>
<keyword evidence="1" id="KW-0472">Membrane</keyword>
<evidence type="ECO:0000313" key="2">
    <source>
        <dbReference type="EMBL" id="MBX41831.1"/>
    </source>
</evidence>
<accession>A0A2P2NH65</accession>
<dbReference type="PROSITE" id="PS51257">
    <property type="entry name" value="PROKAR_LIPOPROTEIN"/>
    <property type="match status" value="1"/>
</dbReference>
<evidence type="ECO:0000256" key="1">
    <source>
        <dbReference type="SAM" id="Phobius"/>
    </source>
</evidence>
<feature type="transmembrane region" description="Helical" evidence="1">
    <location>
        <begin position="6"/>
        <end position="26"/>
    </location>
</feature>
<protein>
    <submittedName>
        <fullName evidence="2">Uncharacterized protein</fullName>
    </submittedName>
</protein>
<dbReference type="EMBL" id="GGEC01061347">
    <property type="protein sequence ID" value="MBX41831.1"/>
    <property type="molecule type" value="Transcribed_RNA"/>
</dbReference>
<keyword evidence="1" id="KW-1133">Transmembrane helix</keyword>
<dbReference type="AlphaFoldDB" id="A0A2P2NH65"/>
<name>A0A2P2NH65_RHIMU</name>
<keyword evidence="1" id="KW-0812">Transmembrane</keyword>
<proteinExistence type="predicted"/>
<organism evidence="2">
    <name type="scientific">Rhizophora mucronata</name>
    <name type="common">Asiatic mangrove</name>
    <dbReference type="NCBI Taxonomy" id="61149"/>
    <lineage>
        <taxon>Eukaryota</taxon>
        <taxon>Viridiplantae</taxon>
        <taxon>Streptophyta</taxon>
        <taxon>Embryophyta</taxon>
        <taxon>Tracheophyta</taxon>
        <taxon>Spermatophyta</taxon>
        <taxon>Magnoliopsida</taxon>
        <taxon>eudicotyledons</taxon>
        <taxon>Gunneridae</taxon>
        <taxon>Pentapetalae</taxon>
        <taxon>rosids</taxon>
        <taxon>fabids</taxon>
        <taxon>Malpighiales</taxon>
        <taxon>Rhizophoraceae</taxon>
        <taxon>Rhizophora</taxon>
    </lineage>
</organism>
<sequence>MNRIDIYLSCALSPLAAVLISSSCWFNNLKNNACLLIFCAFLISAFLIQLASLITCKLSLLSGIESIFLEFDGMHSEHFVMIYANRLLIS</sequence>